<comment type="similarity">
    <text evidence="1 6">Belongs to the sigma-70 factor family. ECF subfamily.</text>
</comment>
<dbReference type="Pfam" id="PF04542">
    <property type="entry name" value="Sigma70_r2"/>
    <property type="match status" value="1"/>
</dbReference>
<evidence type="ECO:0000256" key="5">
    <source>
        <dbReference type="ARBA" id="ARBA00023163"/>
    </source>
</evidence>
<dbReference type="GO" id="GO:0016987">
    <property type="term" value="F:sigma factor activity"/>
    <property type="evidence" value="ECO:0007669"/>
    <property type="project" value="UniProtKB-KW"/>
</dbReference>
<dbReference type="InterPro" id="IPR007627">
    <property type="entry name" value="RNA_pol_sigma70_r2"/>
</dbReference>
<comment type="caution">
    <text evidence="9">The sequence shown here is derived from an EMBL/GenBank/DDBJ whole genome shotgun (WGS) entry which is preliminary data.</text>
</comment>
<dbReference type="PROSITE" id="PS01063">
    <property type="entry name" value="SIGMA70_ECF"/>
    <property type="match status" value="1"/>
</dbReference>
<dbReference type="InterPro" id="IPR036388">
    <property type="entry name" value="WH-like_DNA-bd_sf"/>
</dbReference>
<dbReference type="CDD" id="cd06171">
    <property type="entry name" value="Sigma70_r4"/>
    <property type="match status" value="1"/>
</dbReference>
<keyword evidence="5 6" id="KW-0804">Transcription</keyword>
<organism evidence="9">
    <name type="scientific">Schlesneria paludicola</name>
    <dbReference type="NCBI Taxonomy" id="360056"/>
    <lineage>
        <taxon>Bacteria</taxon>
        <taxon>Pseudomonadati</taxon>
        <taxon>Planctomycetota</taxon>
        <taxon>Planctomycetia</taxon>
        <taxon>Planctomycetales</taxon>
        <taxon>Planctomycetaceae</taxon>
        <taxon>Schlesneria</taxon>
    </lineage>
</organism>
<dbReference type="NCBIfam" id="TIGR02937">
    <property type="entry name" value="sigma70-ECF"/>
    <property type="match status" value="1"/>
</dbReference>
<keyword evidence="4 6" id="KW-0238">DNA-binding</keyword>
<reference evidence="9" key="1">
    <citation type="journal article" date="2020" name="mSystems">
        <title>Genome- and Community-Level Interaction Insights into Carbon Utilization and Element Cycling Functions of Hydrothermarchaeota in Hydrothermal Sediment.</title>
        <authorList>
            <person name="Zhou Z."/>
            <person name="Liu Y."/>
            <person name="Xu W."/>
            <person name="Pan J."/>
            <person name="Luo Z.H."/>
            <person name="Li M."/>
        </authorList>
    </citation>
    <scope>NUCLEOTIDE SEQUENCE [LARGE SCALE GENOMIC DNA]</scope>
    <source>
        <strain evidence="9">SpSt-339</strain>
    </source>
</reference>
<evidence type="ECO:0000259" key="8">
    <source>
        <dbReference type="Pfam" id="PF08281"/>
    </source>
</evidence>
<dbReference type="SUPFAM" id="SSF88946">
    <property type="entry name" value="Sigma2 domain of RNA polymerase sigma factors"/>
    <property type="match status" value="1"/>
</dbReference>
<dbReference type="InterPro" id="IPR000838">
    <property type="entry name" value="RNA_pol_sigma70_ECF_CS"/>
</dbReference>
<evidence type="ECO:0000256" key="3">
    <source>
        <dbReference type="ARBA" id="ARBA00023082"/>
    </source>
</evidence>
<dbReference type="Gene3D" id="1.10.1740.10">
    <property type="match status" value="1"/>
</dbReference>
<keyword evidence="2 6" id="KW-0805">Transcription regulation</keyword>
<feature type="domain" description="RNA polymerase sigma factor 70 region 4 type 2" evidence="8">
    <location>
        <begin position="131"/>
        <end position="182"/>
    </location>
</feature>
<gene>
    <name evidence="9" type="ORF">ENQ76_12955</name>
</gene>
<evidence type="ECO:0000259" key="7">
    <source>
        <dbReference type="Pfam" id="PF04542"/>
    </source>
</evidence>
<dbReference type="InterPro" id="IPR013325">
    <property type="entry name" value="RNA_pol_sigma_r2"/>
</dbReference>
<dbReference type="GO" id="GO:0006352">
    <property type="term" value="P:DNA-templated transcription initiation"/>
    <property type="evidence" value="ECO:0007669"/>
    <property type="project" value="InterPro"/>
</dbReference>
<dbReference type="SUPFAM" id="SSF88659">
    <property type="entry name" value="Sigma3 and sigma4 domains of RNA polymerase sigma factors"/>
    <property type="match status" value="1"/>
</dbReference>
<evidence type="ECO:0000256" key="4">
    <source>
        <dbReference type="ARBA" id="ARBA00023125"/>
    </source>
</evidence>
<evidence type="ECO:0000256" key="2">
    <source>
        <dbReference type="ARBA" id="ARBA00023015"/>
    </source>
</evidence>
<dbReference type="InterPro" id="IPR039425">
    <property type="entry name" value="RNA_pol_sigma-70-like"/>
</dbReference>
<dbReference type="InterPro" id="IPR014284">
    <property type="entry name" value="RNA_pol_sigma-70_dom"/>
</dbReference>
<evidence type="ECO:0000256" key="1">
    <source>
        <dbReference type="ARBA" id="ARBA00010641"/>
    </source>
</evidence>
<accession>A0A7C2JZA7</accession>
<evidence type="ECO:0000256" key="6">
    <source>
        <dbReference type="RuleBase" id="RU000716"/>
    </source>
</evidence>
<dbReference type="EMBL" id="DSOK01000355">
    <property type="protein sequence ID" value="HEN16364.1"/>
    <property type="molecule type" value="Genomic_DNA"/>
</dbReference>
<dbReference type="PANTHER" id="PTHR43133">
    <property type="entry name" value="RNA POLYMERASE ECF-TYPE SIGMA FACTO"/>
    <property type="match status" value="1"/>
</dbReference>
<name>A0A7C2JZA7_9PLAN</name>
<dbReference type="InterPro" id="IPR013324">
    <property type="entry name" value="RNA_pol_sigma_r3/r4-like"/>
</dbReference>
<protein>
    <recommendedName>
        <fullName evidence="6">RNA polymerase sigma factor</fullName>
    </recommendedName>
</protein>
<dbReference type="AlphaFoldDB" id="A0A7C2JZA7"/>
<dbReference type="Pfam" id="PF08281">
    <property type="entry name" value="Sigma70_r4_2"/>
    <property type="match status" value="1"/>
</dbReference>
<dbReference type="PANTHER" id="PTHR43133:SF51">
    <property type="entry name" value="RNA POLYMERASE SIGMA FACTOR"/>
    <property type="match status" value="1"/>
</dbReference>
<evidence type="ECO:0000313" key="9">
    <source>
        <dbReference type="EMBL" id="HEN16364.1"/>
    </source>
</evidence>
<sequence length="224" mass="25440">MDSDIGLSAAGVGNEARLVEEARRGSKSAFGELVLRYERRVLRLILQFIRDETLAEDLAQETFVRAYQRLDQFDPSRRFGPWLFRIAVNLTLDHLRRRKRRGLWALFSETPGDRTPDPAVVDPRQALDLSQEVQKVLEQLPESYRTVLVLRDLENFSTSEIAAILNRKEATIRWRLAEARTRFQQLWTKRLNANGPQAGGAALPAGAAELDVAEDEVRGKDTAN</sequence>
<dbReference type="GO" id="GO:0003677">
    <property type="term" value="F:DNA binding"/>
    <property type="evidence" value="ECO:0007669"/>
    <property type="project" value="UniProtKB-KW"/>
</dbReference>
<keyword evidence="3 6" id="KW-0731">Sigma factor</keyword>
<feature type="domain" description="RNA polymerase sigma-70 region 2" evidence="7">
    <location>
        <begin position="33"/>
        <end position="101"/>
    </location>
</feature>
<dbReference type="Gene3D" id="1.10.10.10">
    <property type="entry name" value="Winged helix-like DNA-binding domain superfamily/Winged helix DNA-binding domain"/>
    <property type="match status" value="1"/>
</dbReference>
<dbReference type="InterPro" id="IPR013249">
    <property type="entry name" value="RNA_pol_sigma70_r4_t2"/>
</dbReference>
<proteinExistence type="inferred from homology"/>